<name>A0A4Q1CBQ3_9BACT</name>
<dbReference type="GO" id="GO:0046872">
    <property type="term" value="F:metal ion binding"/>
    <property type="evidence" value="ECO:0007669"/>
    <property type="project" value="UniProtKB-KW"/>
</dbReference>
<sequence length="540" mass="59689">MRFIISLISLGVTGLIVPGIASPTAKGSRDMNILMIMVEDWSAFAIGAYGNSVVQTPNIDRLAKEGVRFDRAYCQGTVCNPSRASLVTGLRPDSTRVYGNGEAMDRVVPADAPSLARVLKARDGAWLGNIGKLVHRWDEAQRFGVGFDLNEYTHHYDILENFAGEQRPVPAPPGVSVWAEDEALLLPEPHGTRLRELQAEREARKAAGEADTWELRKRFQQYHAEMIGYSGLPEEEMEDGRIARRTVDLLGQLARRQDGKPFFLSVGFYATHTPLLAPKQYVDLYDPAAMELSPAQPEKDVGVPAVARRMGRNYDIFNGLYPQFAQTPEREREALAAYYACATYVDAQIGLVLEGLEAAGLADNTIVVFFSDHGFQLGEHGMWSKFSLFEQSSRVPLIVRMPGAAGNGRVTDAMVELVDVLPTLAEWWGLPRDPRWEGDSFAPLVQQPAQPWKEAVFATIPISGLGRMVRTPGWRYSEWRKDTGLPGKSAPVARELYDLRKDPLEQINLAEDPAHAPQAAAMAARLQAGWLAARPPGKGR</sequence>
<dbReference type="Gene3D" id="3.40.720.10">
    <property type="entry name" value="Alkaline Phosphatase, subunit A"/>
    <property type="match status" value="1"/>
</dbReference>
<dbReference type="AlphaFoldDB" id="A0A4Q1CBQ3"/>
<gene>
    <name evidence="8" type="ORF">ESB00_11240</name>
</gene>
<evidence type="ECO:0000256" key="3">
    <source>
        <dbReference type="ARBA" id="ARBA00022723"/>
    </source>
</evidence>
<evidence type="ECO:0000313" key="9">
    <source>
        <dbReference type="Proteomes" id="UP000290218"/>
    </source>
</evidence>
<dbReference type="PANTHER" id="PTHR45953:SF1">
    <property type="entry name" value="IDURONATE 2-SULFATASE"/>
    <property type="match status" value="1"/>
</dbReference>
<evidence type="ECO:0000259" key="7">
    <source>
        <dbReference type="Pfam" id="PF00884"/>
    </source>
</evidence>
<feature type="domain" description="Sulfatase N-terminal" evidence="7">
    <location>
        <begin position="32"/>
        <end position="429"/>
    </location>
</feature>
<dbReference type="RefSeq" id="WP_129047779.1">
    <property type="nucleotide sequence ID" value="NZ_SDHX01000001.1"/>
</dbReference>
<protein>
    <recommendedName>
        <fullName evidence="7">Sulfatase N-terminal domain-containing protein</fullName>
    </recommendedName>
</protein>
<comment type="cofactor">
    <cofactor evidence="1">
        <name>Ca(2+)</name>
        <dbReference type="ChEBI" id="CHEBI:29108"/>
    </cofactor>
</comment>
<dbReference type="InterPro" id="IPR017850">
    <property type="entry name" value="Alkaline_phosphatase_core_sf"/>
</dbReference>
<keyword evidence="6" id="KW-0106">Calcium</keyword>
<evidence type="ECO:0000256" key="2">
    <source>
        <dbReference type="ARBA" id="ARBA00008779"/>
    </source>
</evidence>
<dbReference type="OrthoDB" id="9762324at2"/>
<evidence type="ECO:0000256" key="5">
    <source>
        <dbReference type="ARBA" id="ARBA00022801"/>
    </source>
</evidence>
<accession>A0A4Q1CBQ3</accession>
<dbReference type="SUPFAM" id="SSF53649">
    <property type="entry name" value="Alkaline phosphatase-like"/>
    <property type="match status" value="1"/>
</dbReference>
<keyword evidence="5" id="KW-0378">Hydrolase</keyword>
<organism evidence="8 9">
    <name type="scientific">Oleiharenicola lentus</name>
    <dbReference type="NCBI Taxonomy" id="2508720"/>
    <lineage>
        <taxon>Bacteria</taxon>
        <taxon>Pseudomonadati</taxon>
        <taxon>Verrucomicrobiota</taxon>
        <taxon>Opitutia</taxon>
        <taxon>Opitutales</taxon>
        <taxon>Opitutaceae</taxon>
        <taxon>Oleiharenicola</taxon>
    </lineage>
</organism>
<dbReference type="GO" id="GO:0004423">
    <property type="term" value="F:iduronate-2-sulfatase activity"/>
    <property type="evidence" value="ECO:0007669"/>
    <property type="project" value="InterPro"/>
</dbReference>
<dbReference type="CDD" id="cd16030">
    <property type="entry name" value="iduronate-2-sulfatase"/>
    <property type="match status" value="1"/>
</dbReference>
<comment type="caution">
    <text evidence="8">The sequence shown here is derived from an EMBL/GenBank/DDBJ whole genome shotgun (WGS) entry which is preliminary data.</text>
</comment>
<evidence type="ECO:0000256" key="6">
    <source>
        <dbReference type="ARBA" id="ARBA00022837"/>
    </source>
</evidence>
<proteinExistence type="inferred from homology"/>
<keyword evidence="4" id="KW-0732">Signal</keyword>
<evidence type="ECO:0000256" key="1">
    <source>
        <dbReference type="ARBA" id="ARBA00001913"/>
    </source>
</evidence>
<comment type="similarity">
    <text evidence="2">Belongs to the sulfatase family.</text>
</comment>
<dbReference type="Pfam" id="PF00884">
    <property type="entry name" value="Sulfatase"/>
    <property type="match status" value="1"/>
</dbReference>
<dbReference type="InterPro" id="IPR035874">
    <property type="entry name" value="IDS"/>
</dbReference>
<dbReference type="EMBL" id="SDHX01000001">
    <property type="protein sequence ID" value="RXK56410.1"/>
    <property type="molecule type" value="Genomic_DNA"/>
</dbReference>
<evidence type="ECO:0000256" key="4">
    <source>
        <dbReference type="ARBA" id="ARBA00022729"/>
    </source>
</evidence>
<dbReference type="InterPro" id="IPR000917">
    <property type="entry name" value="Sulfatase_N"/>
</dbReference>
<dbReference type="GO" id="GO:0005737">
    <property type="term" value="C:cytoplasm"/>
    <property type="evidence" value="ECO:0007669"/>
    <property type="project" value="TreeGrafter"/>
</dbReference>
<dbReference type="PANTHER" id="PTHR45953">
    <property type="entry name" value="IDURONATE 2-SULFATASE"/>
    <property type="match status" value="1"/>
</dbReference>
<keyword evidence="9" id="KW-1185">Reference proteome</keyword>
<dbReference type="Proteomes" id="UP000290218">
    <property type="component" value="Unassembled WGS sequence"/>
</dbReference>
<evidence type="ECO:0000313" key="8">
    <source>
        <dbReference type="EMBL" id="RXK56410.1"/>
    </source>
</evidence>
<keyword evidence="3" id="KW-0479">Metal-binding</keyword>
<reference evidence="8 9" key="1">
    <citation type="submission" date="2019-01" db="EMBL/GenBank/DDBJ databases">
        <title>Lacunisphaera sp. strain TWA-58.</title>
        <authorList>
            <person name="Chen W.-M."/>
        </authorList>
    </citation>
    <scope>NUCLEOTIDE SEQUENCE [LARGE SCALE GENOMIC DNA]</scope>
    <source>
        <strain evidence="8 9">TWA-58</strain>
    </source>
</reference>